<dbReference type="PANTHER" id="PTHR44688">
    <property type="entry name" value="DNA-BINDING TRANSCRIPTIONAL ACTIVATOR DEVR_DOSR"/>
    <property type="match status" value="1"/>
</dbReference>
<evidence type="ECO:0000313" key="6">
    <source>
        <dbReference type="EMBL" id="GGZ29530.1"/>
    </source>
</evidence>
<dbReference type="AlphaFoldDB" id="A0A918URT2"/>
<feature type="region of interest" description="Disordered" evidence="4">
    <location>
        <begin position="49"/>
        <end position="77"/>
    </location>
</feature>
<feature type="compositionally biased region" description="Low complexity" evidence="4">
    <location>
        <begin position="49"/>
        <end position="60"/>
    </location>
</feature>
<dbReference type="SMART" id="SM00421">
    <property type="entry name" value="HTH_LUXR"/>
    <property type="match status" value="1"/>
</dbReference>
<dbReference type="PROSITE" id="PS50043">
    <property type="entry name" value="HTH_LUXR_2"/>
    <property type="match status" value="1"/>
</dbReference>
<gene>
    <name evidence="6" type="ORF">GCM10010365_57350</name>
</gene>
<dbReference type="SUPFAM" id="SSF46894">
    <property type="entry name" value="C-terminal effector domain of the bipartite response regulators"/>
    <property type="match status" value="1"/>
</dbReference>
<sequence>MREGLTNAEIGTRLFISPRTVEWHLRKVFGKLRTFTAAARAGPVRLLTAAPARGRPQGPGRLRRARKEPEPDGRTGA</sequence>
<name>A0A918URT2_9ACTN</name>
<dbReference type="GO" id="GO:0006355">
    <property type="term" value="P:regulation of DNA-templated transcription"/>
    <property type="evidence" value="ECO:0007669"/>
    <property type="project" value="InterPro"/>
</dbReference>
<keyword evidence="2" id="KW-0238">DNA-binding</keyword>
<dbReference type="Gene3D" id="1.10.10.10">
    <property type="entry name" value="Winged helix-like DNA-binding domain superfamily/Winged helix DNA-binding domain"/>
    <property type="match status" value="1"/>
</dbReference>
<dbReference type="GO" id="GO:0003677">
    <property type="term" value="F:DNA binding"/>
    <property type="evidence" value="ECO:0007669"/>
    <property type="project" value="UniProtKB-KW"/>
</dbReference>
<protein>
    <recommendedName>
        <fullName evidence="5">HTH luxR-type domain-containing protein</fullName>
    </recommendedName>
</protein>
<accession>A0A918URT2</accession>
<keyword evidence="3" id="KW-0804">Transcription</keyword>
<dbReference type="InterPro" id="IPR036388">
    <property type="entry name" value="WH-like_DNA-bd_sf"/>
</dbReference>
<reference evidence="6" key="1">
    <citation type="journal article" date="2014" name="Int. J. Syst. Evol. Microbiol.">
        <title>Complete genome sequence of Corynebacterium casei LMG S-19264T (=DSM 44701T), isolated from a smear-ripened cheese.</title>
        <authorList>
            <consortium name="US DOE Joint Genome Institute (JGI-PGF)"/>
            <person name="Walter F."/>
            <person name="Albersmeier A."/>
            <person name="Kalinowski J."/>
            <person name="Ruckert C."/>
        </authorList>
    </citation>
    <scope>NUCLEOTIDE SEQUENCE</scope>
    <source>
        <strain evidence="6">JCM 4815</strain>
    </source>
</reference>
<dbReference type="Pfam" id="PF00196">
    <property type="entry name" value="GerE"/>
    <property type="match status" value="1"/>
</dbReference>
<dbReference type="InterPro" id="IPR000792">
    <property type="entry name" value="Tscrpt_reg_LuxR_C"/>
</dbReference>
<dbReference type="PRINTS" id="PR00038">
    <property type="entry name" value="HTHLUXR"/>
</dbReference>
<feature type="domain" description="HTH luxR-type" evidence="5">
    <location>
        <begin position="1"/>
        <end position="46"/>
    </location>
</feature>
<organism evidence="6 7">
    <name type="scientific">Streptomyces poonensis</name>
    <dbReference type="NCBI Taxonomy" id="68255"/>
    <lineage>
        <taxon>Bacteria</taxon>
        <taxon>Bacillati</taxon>
        <taxon>Actinomycetota</taxon>
        <taxon>Actinomycetes</taxon>
        <taxon>Kitasatosporales</taxon>
        <taxon>Streptomycetaceae</taxon>
        <taxon>Streptomyces</taxon>
    </lineage>
</organism>
<reference evidence="6" key="2">
    <citation type="submission" date="2020-09" db="EMBL/GenBank/DDBJ databases">
        <authorList>
            <person name="Sun Q."/>
            <person name="Ohkuma M."/>
        </authorList>
    </citation>
    <scope>NUCLEOTIDE SEQUENCE</scope>
    <source>
        <strain evidence="6">JCM 4815</strain>
    </source>
</reference>
<evidence type="ECO:0000256" key="4">
    <source>
        <dbReference type="SAM" id="MobiDB-lite"/>
    </source>
</evidence>
<dbReference type="EMBL" id="BMVW01000014">
    <property type="protein sequence ID" value="GGZ29530.1"/>
    <property type="molecule type" value="Genomic_DNA"/>
</dbReference>
<keyword evidence="7" id="KW-1185">Reference proteome</keyword>
<dbReference type="InterPro" id="IPR016032">
    <property type="entry name" value="Sig_transdc_resp-reg_C-effctor"/>
</dbReference>
<evidence type="ECO:0000313" key="7">
    <source>
        <dbReference type="Proteomes" id="UP000622166"/>
    </source>
</evidence>
<keyword evidence="1" id="KW-0805">Transcription regulation</keyword>
<evidence type="ECO:0000256" key="2">
    <source>
        <dbReference type="ARBA" id="ARBA00023125"/>
    </source>
</evidence>
<evidence type="ECO:0000256" key="3">
    <source>
        <dbReference type="ARBA" id="ARBA00023163"/>
    </source>
</evidence>
<dbReference type="RefSeq" id="WP_373299595.1">
    <property type="nucleotide sequence ID" value="NZ_BMVW01000014.1"/>
</dbReference>
<feature type="compositionally biased region" description="Basic and acidic residues" evidence="4">
    <location>
        <begin position="67"/>
        <end position="77"/>
    </location>
</feature>
<comment type="caution">
    <text evidence="6">The sequence shown here is derived from an EMBL/GenBank/DDBJ whole genome shotgun (WGS) entry which is preliminary data.</text>
</comment>
<dbReference type="PANTHER" id="PTHR44688:SF16">
    <property type="entry name" value="DNA-BINDING TRANSCRIPTIONAL ACTIVATOR DEVR_DOSR"/>
    <property type="match status" value="1"/>
</dbReference>
<evidence type="ECO:0000259" key="5">
    <source>
        <dbReference type="PROSITE" id="PS50043"/>
    </source>
</evidence>
<dbReference type="Proteomes" id="UP000622166">
    <property type="component" value="Unassembled WGS sequence"/>
</dbReference>
<proteinExistence type="predicted"/>
<evidence type="ECO:0000256" key="1">
    <source>
        <dbReference type="ARBA" id="ARBA00023015"/>
    </source>
</evidence>